<dbReference type="InterPro" id="IPR014044">
    <property type="entry name" value="CAP_dom"/>
</dbReference>
<evidence type="ECO:0000313" key="2">
    <source>
        <dbReference type="EMBL" id="CAF1567825.1"/>
    </source>
</evidence>
<dbReference type="InterPro" id="IPR035940">
    <property type="entry name" value="CAP_sf"/>
</dbReference>
<name>A0A8S2FXX6_9BILA</name>
<comment type="caution">
    <text evidence="2">The sequence shown here is derived from an EMBL/GenBank/DDBJ whole genome shotgun (WGS) entry which is preliminary data.</text>
</comment>
<dbReference type="AlphaFoldDB" id="A0A8S2FXX6"/>
<feature type="non-terminal residue" evidence="2">
    <location>
        <position position="1"/>
    </location>
</feature>
<accession>A0A8S2FXX6</accession>
<protein>
    <recommendedName>
        <fullName evidence="1">SCP domain-containing protein</fullName>
    </recommendedName>
</protein>
<organism evidence="2 4">
    <name type="scientific">Didymodactylos carnosus</name>
    <dbReference type="NCBI Taxonomy" id="1234261"/>
    <lineage>
        <taxon>Eukaryota</taxon>
        <taxon>Metazoa</taxon>
        <taxon>Spiralia</taxon>
        <taxon>Gnathifera</taxon>
        <taxon>Rotifera</taxon>
        <taxon>Eurotatoria</taxon>
        <taxon>Bdelloidea</taxon>
        <taxon>Philodinida</taxon>
        <taxon>Philodinidae</taxon>
        <taxon>Didymodactylos</taxon>
    </lineage>
</organism>
<dbReference type="EMBL" id="CAJNOK010043136">
    <property type="protein sequence ID" value="CAF1567825.1"/>
    <property type="molecule type" value="Genomic_DNA"/>
</dbReference>
<dbReference type="Pfam" id="PF00188">
    <property type="entry name" value="CAP"/>
    <property type="match status" value="1"/>
</dbReference>
<dbReference type="SUPFAM" id="SSF55797">
    <property type="entry name" value="PR-1-like"/>
    <property type="match status" value="1"/>
</dbReference>
<feature type="non-terminal residue" evidence="2">
    <location>
        <position position="75"/>
    </location>
</feature>
<dbReference type="Proteomes" id="UP000677228">
    <property type="component" value="Unassembled WGS sequence"/>
</dbReference>
<reference evidence="2" key="1">
    <citation type="submission" date="2021-02" db="EMBL/GenBank/DDBJ databases">
        <authorList>
            <person name="Nowell W R."/>
        </authorList>
    </citation>
    <scope>NUCLEOTIDE SEQUENCE</scope>
</reference>
<evidence type="ECO:0000313" key="4">
    <source>
        <dbReference type="Proteomes" id="UP000677228"/>
    </source>
</evidence>
<feature type="domain" description="SCP" evidence="1">
    <location>
        <begin position="14"/>
        <end position="67"/>
    </location>
</feature>
<proteinExistence type="predicted"/>
<dbReference type="Gene3D" id="3.40.33.10">
    <property type="entry name" value="CAP"/>
    <property type="match status" value="1"/>
</dbReference>
<gene>
    <name evidence="2" type="ORF">OVA965_LOCUS40183</name>
    <name evidence="3" type="ORF">TMI583_LOCUS41580</name>
</gene>
<evidence type="ECO:0000313" key="3">
    <source>
        <dbReference type="EMBL" id="CAF4361315.1"/>
    </source>
</evidence>
<dbReference type="Proteomes" id="UP000682733">
    <property type="component" value="Unassembled WGS sequence"/>
</dbReference>
<sequence>EDKHDLNSFRQEALNKHNEYRRQHDVPTMTLDSELNSIAQNYAEHLACSNKLEHSSTNLGEYLYTKMSTGNLDVN</sequence>
<evidence type="ECO:0000259" key="1">
    <source>
        <dbReference type="Pfam" id="PF00188"/>
    </source>
</evidence>
<dbReference type="EMBL" id="CAJOBA010065868">
    <property type="protein sequence ID" value="CAF4361315.1"/>
    <property type="molecule type" value="Genomic_DNA"/>
</dbReference>